<protein>
    <submittedName>
        <fullName evidence="1">Uncharacterized protein</fullName>
    </submittedName>
</protein>
<accession>A0ABQ3KM19</accession>
<sequence>MGFRTVPDALRAAGRAIVDALSQLRSADCAQPVTGVAEALPGGQAAPAASSFGTSWGMTFRSWCTEAERYGSDLVLAADHYEAGNHGAATATTDAGRLHGPR</sequence>
<dbReference type="RefSeq" id="WP_191314403.1">
    <property type="nucleotide sequence ID" value="NZ_BNAW01000030.1"/>
</dbReference>
<proteinExistence type="predicted"/>
<organism evidence="1 2">
    <name type="scientific">Amycolatopsis bullii</name>
    <dbReference type="NCBI Taxonomy" id="941987"/>
    <lineage>
        <taxon>Bacteria</taxon>
        <taxon>Bacillati</taxon>
        <taxon>Actinomycetota</taxon>
        <taxon>Actinomycetes</taxon>
        <taxon>Pseudonocardiales</taxon>
        <taxon>Pseudonocardiaceae</taxon>
        <taxon>Amycolatopsis</taxon>
    </lineage>
</organism>
<comment type="caution">
    <text evidence="1">The sequence shown here is derived from an EMBL/GenBank/DDBJ whole genome shotgun (WGS) entry which is preliminary data.</text>
</comment>
<keyword evidence="2" id="KW-1185">Reference proteome</keyword>
<reference evidence="2" key="1">
    <citation type="journal article" date="2019" name="Int. J. Syst. Evol. Microbiol.">
        <title>The Global Catalogue of Microorganisms (GCM) 10K type strain sequencing project: providing services to taxonomists for standard genome sequencing and annotation.</title>
        <authorList>
            <consortium name="The Broad Institute Genomics Platform"/>
            <consortium name="The Broad Institute Genome Sequencing Center for Infectious Disease"/>
            <person name="Wu L."/>
            <person name="Ma J."/>
        </authorList>
    </citation>
    <scope>NUCLEOTIDE SEQUENCE [LARGE SCALE GENOMIC DNA]</scope>
    <source>
        <strain evidence="2">CGMCC 4.7680</strain>
    </source>
</reference>
<name>A0ABQ3KM19_9PSEU</name>
<evidence type="ECO:0000313" key="2">
    <source>
        <dbReference type="Proteomes" id="UP000649955"/>
    </source>
</evidence>
<evidence type="ECO:0000313" key="1">
    <source>
        <dbReference type="EMBL" id="GHG29952.1"/>
    </source>
</evidence>
<gene>
    <name evidence="1" type="ORF">GCM10017567_57200</name>
</gene>
<dbReference type="EMBL" id="BNAW01000030">
    <property type="protein sequence ID" value="GHG29952.1"/>
    <property type="molecule type" value="Genomic_DNA"/>
</dbReference>
<dbReference type="Proteomes" id="UP000649955">
    <property type="component" value="Unassembled WGS sequence"/>
</dbReference>